<accession>A0A101QJE6</accession>
<name>A0A101QJE6_STRCK</name>
<dbReference type="SUPFAM" id="SSF53474">
    <property type="entry name" value="alpha/beta-Hydrolases"/>
    <property type="match status" value="1"/>
</dbReference>
<dbReference type="PANTHER" id="PTHR21661">
    <property type="entry name" value="EPOXIDE HYDROLASE 1-RELATED"/>
    <property type="match status" value="1"/>
</dbReference>
<evidence type="ECO:0000256" key="3">
    <source>
        <dbReference type="ARBA" id="ARBA00022801"/>
    </source>
</evidence>
<dbReference type="InterPro" id="IPR029058">
    <property type="entry name" value="AB_hydrolase_fold"/>
</dbReference>
<comment type="caution">
    <text evidence="6">The sequence shown here is derived from an EMBL/GenBank/DDBJ whole genome shotgun (WGS) entry which is preliminary data.</text>
</comment>
<evidence type="ECO:0000256" key="4">
    <source>
        <dbReference type="PIRSR" id="PIRSR001112-1"/>
    </source>
</evidence>
<evidence type="ECO:0000313" key="6">
    <source>
        <dbReference type="EMBL" id="KUN30861.1"/>
    </source>
</evidence>
<dbReference type="InterPro" id="IPR016292">
    <property type="entry name" value="Epoxide_hydrolase"/>
</dbReference>
<dbReference type="EMBL" id="LMWP01000008">
    <property type="protein sequence ID" value="KUN30861.1"/>
    <property type="molecule type" value="Genomic_DNA"/>
</dbReference>
<dbReference type="PANTHER" id="PTHR21661:SF35">
    <property type="entry name" value="EPOXIDE HYDROLASE"/>
    <property type="match status" value="1"/>
</dbReference>
<gene>
    <name evidence="6" type="ORF">AQJ11_09080</name>
</gene>
<reference evidence="6 7" key="1">
    <citation type="submission" date="2015-10" db="EMBL/GenBank/DDBJ databases">
        <title>Draft genome sequence of Streptomyces corchorusii DSM 40340, type strain for the species Streptomyces corchorusii.</title>
        <authorList>
            <person name="Ruckert C."/>
            <person name="Winkler A."/>
            <person name="Kalinowski J."/>
            <person name="Kampfer P."/>
            <person name="Glaeser S."/>
        </authorList>
    </citation>
    <scope>NUCLEOTIDE SEQUENCE [LARGE SCALE GENOMIC DNA]</scope>
    <source>
        <strain evidence="6 7">DSM 40340</strain>
    </source>
</reference>
<keyword evidence="2" id="KW-0058">Aromatic hydrocarbons catabolism</keyword>
<feature type="active site" description="Nucleophile" evidence="4">
    <location>
        <position position="238"/>
    </location>
</feature>
<proteinExistence type="inferred from homology"/>
<dbReference type="RefSeq" id="WP_059262519.1">
    <property type="nucleotide sequence ID" value="NZ_KQ948353.1"/>
</dbReference>
<feature type="active site" description="Proton donor" evidence="4">
    <location>
        <position position="365"/>
    </location>
</feature>
<dbReference type="GO" id="GO:0097176">
    <property type="term" value="P:epoxide metabolic process"/>
    <property type="evidence" value="ECO:0007669"/>
    <property type="project" value="TreeGrafter"/>
</dbReference>
<dbReference type="InterPro" id="IPR000639">
    <property type="entry name" value="Epox_hydrolase-like"/>
</dbReference>
<dbReference type="InterPro" id="IPR006311">
    <property type="entry name" value="TAT_signal"/>
</dbReference>
<dbReference type="InterPro" id="IPR010497">
    <property type="entry name" value="Epoxide_hydro_N"/>
</dbReference>
<sequence length="439" mass="48432">MRSSPLPAPATDTAPARPSRRNLLRTAGIAGLASAVPAFSGADLASADTGTVGPLSLPPATGEITPLHLHVPEALLKDLRQRLAHVRLPERETVADNSQGVQLDRLTGLLEYWRTRYDWRRLERRINALGQYRTLIDGLGIHFLHVRSRHADATPLILTHGWPGSFVEFLKAIGPLTDPTAHGGTAQDAFHVVIPSVPGFGFSDRPAGTGWTTARIAAAWAELMERLGYRHYIAQGGDWGGGITTQLGKLRPKGLIGVELNFPEYTFSPPVSDDPTAAEKTALAQIQTFSTQYSGYFQEQSTRPQTLGYALADSPSGQAAWIYEKFLDWTDNTGRPQGVLSRDDMLDNITLYWLTDTAASSARLYWQNYGASELTRLDLPVGLSVFPHELVRGPKIWAERAYSDLVYFNDRIPYGGHFAAFEQPLLFTQEVRNFARIVK</sequence>
<evidence type="ECO:0000313" key="7">
    <source>
        <dbReference type="Proteomes" id="UP000053398"/>
    </source>
</evidence>
<dbReference type="Proteomes" id="UP000053398">
    <property type="component" value="Unassembled WGS sequence"/>
</dbReference>
<keyword evidence="3 6" id="KW-0378">Hydrolase</keyword>
<dbReference type="Pfam" id="PF06441">
    <property type="entry name" value="EHN"/>
    <property type="match status" value="1"/>
</dbReference>
<dbReference type="GO" id="GO:0004301">
    <property type="term" value="F:epoxide hydrolase activity"/>
    <property type="evidence" value="ECO:0007669"/>
    <property type="project" value="TreeGrafter"/>
</dbReference>
<feature type="domain" description="Epoxide hydrolase N-terminal" evidence="5">
    <location>
        <begin position="64"/>
        <end position="169"/>
    </location>
</feature>
<feature type="active site" description="Proton acceptor" evidence="4">
    <location>
        <position position="417"/>
    </location>
</feature>
<organism evidence="6 7">
    <name type="scientific">Streptomyces corchorusii</name>
    <name type="common">Streptomyces chibaensis</name>
    <dbReference type="NCBI Taxonomy" id="1903"/>
    <lineage>
        <taxon>Bacteria</taxon>
        <taxon>Bacillati</taxon>
        <taxon>Actinomycetota</taxon>
        <taxon>Actinomycetes</taxon>
        <taxon>Kitasatosporales</taxon>
        <taxon>Streptomycetaceae</taxon>
        <taxon>Streptomyces</taxon>
    </lineage>
</organism>
<dbReference type="AlphaFoldDB" id="A0A101QJE6"/>
<keyword evidence="7" id="KW-1185">Reference proteome</keyword>
<evidence type="ECO:0000256" key="1">
    <source>
        <dbReference type="ARBA" id="ARBA00010088"/>
    </source>
</evidence>
<dbReference type="PRINTS" id="PR00412">
    <property type="entry name" value="EPOXHYDRLASE"/>
</dbReference>
<evidence type="ECO:0000259" key="5">
    <source>
        <dbReference type="Pfam" id="PF06441"/>
    </source>
</evidence>
<dbReference type="Gene3D" id="3.40.50.1820">
    <property type="entry name" value="alpha/beta hydrolase"/>
    <property type="match status" value="1"/>
</dbReference>
<comment type="similarity">
    <text evidence="1">Belongs to the peptidase S33 family.</text>
</comment>
<dbReference type="PIRSF" id="PIRSF001112">
    <property type="entry name" value="Epoxide_hydrolase"/>
    <property type="match status" value="1"/>
</dbReference>
<evidence type="ECO:0000256" key="2">
    <source>
        <dbReference type="ARBA" id="ARBA00022797"/>
    </source>
</evidence>
<protein>
    <submittedName>
        <fullName evidence="6">Epoxide hydrolase</fullName>
    </submittedName>
</protein>
<dbReference type="PROSITE" id="PS51318">
    <property type="entry name" value="TAT"/>
    <property type="match status" value="1"/>
</dbReference>